<dbReference type="Proteomes" id="UP001470230">
    <property type="component" value="Unassembled WGS sequence"/>
</dbReference>
<evidence type="ECO:0000313" key="2">
    <source>
        <dbReference type="Proteomes" id="UP001470230"/>
    </source>
</evidence>
<protein>
    <submittedName>
        <fullName evidence="1">Uncharacterized protein</fullName>
    </submittedName>
</protein>
<proteinExistence type="predicted"/>
<evidence type="ECO:0000313" key="1">
    <source>
        <dbReference type="EMBL" id="KAK8888077.1"/>
    </source>
</evidence>
<gene>
    <name evidence="1" type="ORF">M9Y10_039137</name>
</gene>
<reference evidence="1 2" key="1">
    <citation type="submission" date="2024-04" db="EMBL/GenBank/DDBJ databases">
        <title>Tritrichomonas musculus Genome.</title>
        <authorList>
            <person name="Alves-Ferreira E."/>
            <person name="Grigg M."/>
            <person name="Lorenzi H."/>
            <person name="Galac M."/>
        </authorList>
    </citation>
    <scope>NUCLEOTIDE SEQUENCE [LARGE SCALE GENOMIC DNA]</scope>
    <source>
        <strain evidence="1 2">EAF2021</strain>
    </source>
</reference>
<keyword evidence="2" id="KW-1185">Reference proteome</keyword>
<comment type="caution">
    <text evidence="1">The sequence shown here is derived from an EMBL/GenBank/DDBJ whole genome shotgun (WGS) entry which is preliminary data.</text>
</comment>
<organism evidence="1 2">
    <name type="scientific">Tritrichomonas musculus</name>
    <dbReference type="NCBI Taxonomy" id="1915356"/>
    <lineage>
        <taxon>Eukaryota</taxon>
        <taxon>Metamonada</taxon>
        <taxon>Parabasalia</taxon>
        <taxon>Tritrichomonadida</taxon>
        <taxon>Tritrichomonadidae</taxon>
        <taxon>Tritrichomonas</taxon>
    </lineage>
</organism>
<accession>A0ABR2KC78</accession>
<dbReference type="EMBL" id="JAPFFF010000006">
    <property type="protein sequence ID" value="KAK8888077.1"/>
    <property type="molecule type" value="Genomic_DNA"/>
</dbReference>
<name>A0ABR2KC78_9EUKA</name>
<sequence>MDAQALDQLFAKYTNILKEDMRNELEKVKKEIISEIVYNSRNLEKKLDASAPDSTASHHNTENKIGDDYDLKKSSSFQWVQDHLKDYSFQQIAGFFKQIIQNSNIDCSQVNSRDFSRNQNSFYKILDSVWDQLGKYLEDSSGDLQKTVLNGVASFISGLAK</sequence>